<dbReference type="Gene3D" id="3.30.910.20">
    <property type="entry name" value="Skp domain"/>
    <property type="match status" value="1"/>
</dbReference>
<accession>F3ZS08</accession>
<feature type="chain" id="PRO_5003303815" evidence="4">
    <location>
        <begin position="22"/>
        <end position="172"/>
    </location>
</feature>
<dbReference type="GO" id="GO:0005829">
    <property type="term" value="C:cytosol"/>
    <property type="evidence" value="ECO:0007669"/>
    <property type="project" value="TreeGrafter"/>
</dbReference>
<dbReference type="InterPro" id="IPR005632">
    <property type="entry name" value="Chaperone_Skp"/>
</dbReference>
<dbReference type="Pfam" id="PF03938">
    <property type="entry name" value="OmpH"/>
    <property type="match status" value="1"/>
</dbReference>
<evidence type="ECO:0000256" key="3">
    <source>
        <dbReference type="SAM" id="Coils"/>
    </source>
</evidence>
<dbReference type="InterPro" id="IPR024930">
    <property type="entry name" value="Skp_dom_sf"/>
</dbReference>
<proteinExistence type="inferred from homology"/>
<dbReference type="OrthoDB" id="9788552at2"/>
<dbReference type="PANTHER" id="PTHR35089">
    <property type="entry name" value="CHAPERONE PROTEIN SKP"/>
    <property type="match status" value="1"/>
</dbReference>
<keyword evidence="3" id="KW-0175">Coiled coil</keyword>
<organism evidence="5 6">
    <name type="scientific">Bacteroides coprosuis DSM 18011</name>
    <dbReference type="NCBI Taxonomy" id="679937"/>
    <lineage>
        <taxon>Bacteria</taxon>
        <taxon>Pseudomonadati</taxon>
        <taxon>Bacteroidota</taxon>
        <taxon>Bacteroidia</taxon>
        <taxon>Bacteroidales</taxon>
        <taxon>Bacteroidaceae</taxon>
        <taxon>Bacteroides</taxon>
    </lineage>
</organism>
<evidence type="ECO:0000256" key="4">
    <source>
        <dbReference type="SAM" id="SignalP"/>
    </source>
</evidence>
<dbReference type="HOGENOM" id="CLU_053320_0_1_10"/>
<dbReference type="eggNOG" id="COG2825">
    <property type="taxonomic scope" value="Bacteria"/>
</dbReference>
<protein>
    <submittedName>
        <fullName evidence="5">Outer membrane chaperone Skp (OmpH)</fullName>
    </submittedName>
</protein>
<dbReference type="Proteomes" id="UP000018439">
    <property type="component" value="Chromosome"/>
</dbReference>
<dbReference type="SMART" id="SM00935">
    <property type="entry name" value="OmpH"/>
    <property type="match status" value="1"/>
</dbReference>
<evidence type="ECO:0000256" key="2">
    <source>
        <dbReference type="ARBA" id="ARBA00022729"/>
    </source>
</evidence>
<keyword evidence="2 4" id="KW-0732">Signal</keyword>
<evidence type="ECO:0000256" key="1">
    <source>
        <dbReference type="ARBA" id="ARBA00009091"/>
    </source>
</evidence>
<feature type="coiled-coil region" evidence="3">
    <location>
        <begin position="43"/>
        <end position="103"/>
    </location>
</feature>
<dbReference type="STRING" id="679937.Bcop_0596"/>
<comment type="similarity">
    <text evidence="1">Belongs to the Skp family.</text>
</comment>
<dbReference type="SUPFAM" id="SSF111384">
    <property type="entry name" value="OmpH-like"/>
    <property type="match status" value="1"/>
</dbReference>
<evidence type="ECO:0000313" key="6">
    <source>
        <dbReference type="Proteomes" id="UP000018439"/>
    </source>
</evidence>
<name>F3ZS08_9BACE</name>
<feature type="signal peptide" evidence="4">
    <location>
        <begin position="1"/>
        <end position="21"/>
    </location>
</feature>
<dbReference type="GO" id="GO:0051082">
    <property type="term" value="F:unfolded protein binding"/>
    <property type="evidence" value="ECO:0007669"/>
    <property type="project" value="InterPro"/>
</dbReference>
<dbReference type="EMBL" id="CM001167">
    <property type="protein sequence ID" value="EGJ70814.1"/>
    <property type="molecule type" value="Genomic_DNA"/>
</dbReference>
<dbReference type="PANTHER" id="PTHR35089:SF1">
    <property type="entry name" value="CHAPERONE PROTEIN SKP"/>
    <property type="match status" value="1"/>
</dbReference>
<keyword evidence="6" id="KW-1185">Reference proteome</keyword>
<gene>
    <name evidence="5" type="ORF">Bcop_0596</name>
</gene>
<sequence>MKKSILITLLLCVLSVVNVTAQKFAFIDTEYILNKIPEYKSNQDKIDKQAQNYQLEVKKITEEVQNMYQDFQEKSKSMNDNQKEKQQEIIMNKEKEAMELGRKYFGPEGAIADMKSKLLDPFFDKIYEAAKIIALKYDYAAIIDRATASSIIFAKPQYDISNEILATMGYSK</sequence>
<evidence type="ECO:0000313" key="5">
    <source>
        <dbReference type="EMBL" id="EGJ70814.1"/>
    </source>
</evidence>
<reference evidence="5 6" key="1">
    <citation type="journal article" date="2011" name="Stand. Genomic Sci.">
        <title>Non-contiguous finished genome sequence of Bacteroides coprosuis type strain (PC139).</title>
        <authorList>
            <person name="Land M."/>
            <person name="Held B."/>
            <person name="Gronow S."/>
            <person name="Abt B."/>
            <person name="Lucas S."/>
            <person name="Del Rio T.G."/>
            <person name="Nolan M."/>
            <person name="Tice H."/>
            <person name="Cheng J.F."/>
            <person name="Pitluck S."/>
            <person name="Liolios K."/>
            <person name="Pagani I."/>
            <person name="Ivanova N."/>
            <person name="Mavromatis K."/>
            <person name="Mikhailova N."/>
            <person name="Pati A."/>
            <person name="Tapia R."/>
            <person name="Han C."/>
            <person name="Goodwin L."/>
            <person name="Chen A."/>
            <person name="Palaniappan K."/>
            <person name="Hauser L."/>
            <person name="Brambilla E.M."/>
            <person name="Rohde M."/>
            <person name="Goker M."/>
            <person name="Detter J.C."/>
            <person name="Woyke T."/>
            <person name="Bristow J."/>
            <person name="Eisen J.A."/>
            <person name="Markowitz V."/>
            <person name="Hugenholtz P."/>
            <person name="Kyrpides N.C."/>
            <person name="Klenk H.P."/>
            <person name="Lapidus A."/>
        </authorList>
    </citation>
    <scope>NUCLEOTIDE SEQUENCE</scope>
    <source>
        <strain evidence="5 6">DSM 18011</strain>
    </source>
</reference>
<dbReference type="AlphaFoldDB" id="F3ZS08"/>
<dbReference type="GO" id="GO:0050821">
    <property type="term" value="P:protein stabilization"/>
    <property type="evidence" value="ECO:0007669"/>
    <property type="project" value="TreeGrafter"/>
</dbReference>